<feature type="chain" id="PRO_5046590617" evidence="1">
    <location>
        <begin position="24"/>
        <end position="528"/>
    </location>
</feature>
<gene>
    <name evidence="3" type="ORF">SM124_11235</name>
</gene>
<dbReference type="SUPFAM" id="SSF53850">
    <property type="entry name" value="Periplasmic binding protein-like II"/>
    <property type="match status" value="1"/>
</dbReference>
<dbReference type="InterPro" id="IPR000914">
    <property type="entry name" value="SBP_5_dom"/>
</dbReference>
<sequence length="528" mass="59109">MRKGLSMLMIAFILLMITGCTGTKETGTTTDKGSSSEPKKGGTFIVSIDENVDNLNPDANGGQSFYPMAQNIFSRLIKINNEQKIIPDLAKDWVVSEDGTEITFNLNTNVKWHDGKDFSCNDVKWTLDTIKANNGFAVGNLKNIKEVSCTDANTTVIQLNHADVTFLGNLAWYGTFILPEHVYSGDNWEAGTSIDPVGSGPFKFEKFDNGKSMTLVRNDDYFGHVPYVDKVIFSIIPDENTMMQAFLNGDVDSSELPPPTAMIQQMKDDPSIVVDPNLFPARYYIAFNFAEKPFDNLKARQAVAYALDNNDIVNKAMNGLAIPAEYFLSPVYDWAVTDDYKVTGYDPKKAEDLLKEAGYTKNKDGFYFDVSFDVYEYSAFVDVAKVVQYQLKQIGINVKLNVLEFAAWSEKVQKNKNFNMAITNGYHGPDVGSIAFRVASDGTNNFSGYHNSDLDKLLSEGSQLYDEETRAPLYKDVQRILSEDLPIYPIADENGFLPYKSYVKGHPTSDEAIDYTGFSEFNYVWLDN</sequence>
<proteinExistence type="predicted"/>
<accession>A0ABU5IYY4</accession>
<dbReference type="PIRSF" id="PIRSF002741">
    <property type="entry name" value="MppA"/>
    <property type="match status" value="1"/>
</dbReference>
<evidence type="ECO:0000259" key="2">
    <source>
        <dbReference type="Pfam" id="PF00496"/>
    </source>
</evidence>
<dbReference type="RefSeq" id="WP_322446613.1">
    <property type="nucleotide sequence ID" value="NZ_JAXOFX010000006.1"/>
</dbReference>
<evidence type="ECO:0000313" key="4">
    <source>
        <dbReference type="Proteomes" id="UP001290455"/>
    </source>
</evidence>
<evidence type="ECO:0000313" key="3">
    <source>
        <dbReference type="EMBL" id="MDZ5472321.1"/>
    </source>
</evidence>
<keyword evidence="4" id="KW-1185">Reference proteome</keyword>
<name>A0ABU5IYY4_9BACI</name>
<dbReference type="Proteomes" id="UP001290455">
    <property type="component" value="Unassembled WGS sequence"/>
</dbReference>
<comment type="caution">
    <text evidence="3">The sequence shown here is derived from an EMBL/GenBank/DDBJ whole genome shotgun (WGS) entry which is preliminary data.</text>
</comment>
<reference evidence="3 4" key="1">
    <citation type="submission" date="2023-11" db="EMBL/GenBank/DDBJ databases">
        <title>Bacillus jintuensis, isolated from a mudflat on the Beibu Gulf coast.</title>
        <authorList>
            <person name="Li M."/>
        </authorList>
    </citation>
    <scope>NUCLEOTIDE SEQUENCE [LARGE SCALE GENOMIC DNA]</scope>
    <source>
        <strain evidence="3 4">31A1R</strain>
    </source>
</reference>
<dbReference type="EMBL" id="JAXOFX010000006">
    <property type="protein sequence ID" value="MDZ5472321.1"/>
    <property type="molecule type" value="Genomic_DNA"/>
</dbReference>
<feature type="domain" description="Solute-binding protein family 5" evidence="2">
    <location>
        <begin position="84"/>
        <end position="429"/>
    </location>
</feature>
<protein>
    <submittedName>
        <fullName evidence="3">ABC transporter substrate-binding protein</fullName>
    </submittedName>
</protein>
<dbReference type="Gene3D" id="3.10.105.10">
    <property type="entry name" value="Dipeptide-binding Protein, Domain 3"/>
    <property type="match status" value="1"/>
</dbReference>
<dbReference type="Gene3D" id="3.40.190.10">
    <property type="entry name" value="Periplasmic binding protein-like II"/>
    <property type="match status" value="1"/>
</dbReference>
<keyword evidence="1" id="KW-0732">Signal</keyword>
<dbReference type="InterPro" id="IPR030678">
    <property type="entry name" value="Peptide/Ni-bd"/>
</dbReference>
<dbReference type="PANTHER" id="PTHR30290">
    <property type="entry name" value="PERIPLASMIC BINDING COMPONENT OF ABC TRANSPORTER"/>
    <property type="match status" value="1"/>
</dbReference>
<dbReference type="Pfam" id="PF00496">
    <property type="entry name" value="SBP_bac_5"/>
    <property type="match status" value="1"/>
</dbReference>
<organism evidence="3 4">
    <name type="scientific">Robertmurraya mangrovi</name>
    <dbReference type="NCBI Taxonomy" id="3098077"/>
    <lineage>
        <taxon>Bacteria</taxon>
        <taxon>Bacillati</taxon>
        <taxon>Bacillota</taxon>
        <taxon>Bacilli</taxon>
        <taxon>Bacillales</taxon>
        <taxon>Bacillaceae</taxon>
        <taxon>Robertmurraya</taxon>
    </lineage>
</organism>
<dbReference type="PROSITE" id="PS51257">
    <property type="entry name" value="PROKAR_LIPOPROTEIN"/>
    <property type="match status" value="1"/>
</dbReference>
<dbReference type="InterPro" id="IPR039424">
    <property type="entry name" value="SBP_5"/>
</dbReference>
<feature type="signal peptide" evidence="1">
    <location>
        <begin position="1"/>
        <end position="23"/>
    </location>
</feature>
<evidence type="ECO:0000256" key="1">
    <source>
        <dbReference type="SAM" id="SignalP"/>
    </source>
</evidence>